<reference evidence="1" key="1">
    <citation type="submission" date="2020-11" db="EMBL/GenBank/DDBJ databases">
        <title>Adaptations for nitrogen fixation in a non-lichenized fungal sporocarp promotes dispersal by wood-feeding termites.</title>
        <authorList>
            <consortium name="DOE Joint Genome Institute"/>
            <person name="Koch R.A."/>
            <person name="Yoon G."/>
            <person name="Arayal U."/>
            <person name="Lail K."/>
            <person name="Amirebrahimi M."/>
            <person name="Labutti K."/>
            <person name="Lipzen A."/>
            <person name="Riley R."/>
            <person name="Barry K."/>
            <person name="Henrissat B."/>
            <person name="Grigoriev I.V."/>
            <person name="Herr J.R."/>
            <person name="Aime M.C."/>
        </authorList>
    </citation>
    <scope>NUCLEOTIDE SEQUENCE</scope>
    <source>
        <strain evidence="1">MCA 3950</strain>
    </source>
</reference>
<sequence length="79" mass="9152">KAAPCFESSSDPKKLECFFSRLEDLFDKCVIDDDEEKKKAAISYTDIKTEYQWKVLSSFAADEKYDNFKSEVLDCYDGI</sequence>
<proteinExistence type="predicted"/>
<dbReference type="GeneID" id="66105785"/>
<evidence type="ECO:0000313" key="1">
    <source>
        <dbReference type="EMBL" id="KAG7443800.1"/>
    </source>
</evidence>
<dbReference type="RefSeq" id="XP_043037300.1">
    <property type="nucleotide sequence ID" value="XM_043183488.1"/>
</dbReference>
<organism evidence="1 2">
    <name type="scientific">Guyanagaster necrorhizus</name>
    <dbReference type="NCBI Taxonomy" id="856835"/>
    <lineage>
        <taxon>Eukaryota</taxon>
        <taxon>Fungi</taxon>
        <taxon>Dikarya</taxon>
        <taxon>Basidiomycota</taxon>
        <taxon>Agaricomycotina</taxon>
        <taxon>Agaricomycetes</taxon>
        <taxon>Agaricomycetidae</taxon>
        <taxon>Agaricales</taxon>
        <taxon>Marasmiineae</taxon>
        <taxon>Physalacriaceae</taxon>
        <taxon>Guyanagaster</taxon>
    </lineage>
</organism>
<dbReference type="AlphaFoldDB" id="A0A9P7VNH3"/>
<comment type="caution">
    <text evidence="1">The sequence shown here is derived from an EMBL/GenBank/DDBJ whole genome shotgun (WGS) entry which is preliminary data.</text>
</comment>
<dbReference type="Proteomes" id="UP000812287">
    <property type="component" value="Unassembled WGS sequence"/>
</dbReference>
<keyword evidence="2" id="KW-1185">Reference proteome</keyword>
<accession>A0A9P7VNH3</accession>
<dbReference type="OrthoDB" id="2962718at2759"/>
<dbReference type="EMBL" id="MU250543">
    <property type="protein sequence ID" value="KAG7443800.1"/>
    <property type="molecule type" value="Genomic_DNA"/>
</dbReference>
<evidence type="ECO:0000313" key="2">
    <source>
        <dbReference type="Proteomes" id="UP000812287"/>
    </source>
</evidence>
<feature type="non-terminal residue" evidence="1">
    <location>
        <position position="1"/>
    </location>
</feature>
<gene>
    <name evidence="1" type="ORF">BT62DRAFT_902243</name>
</gene>
<protein>
    <submittedName>
        <fullName evidence="1">Uncharacterized protein</fullName>
    </submittedName>
</protein>
<name>A0A9P7VNH3_9AGAR</name>